<feature type="region of interest" description="Disordered" evidence="1">
    <location>
        <begin position="151"/>
        <end position="196"/>
    </location>
</feature>
<keyword evidence="3" id="KW-1185">Reference proteome</keyword>
<organism evidence="2 3">
    <name type="scientific">Babesia caballi</name>
    <dbReference type="NCBI Taxonomy" id="5871"/>
    <lineage>
        <taxon>Eukaryota</taxon>
        <taxon>Sar</taxon>
        <taxon>Alveolata</taxon>
        <taxon>Apicomplexa</taxon>
        <taxon>Aconoidasida</taxon>
        <taxon>Piroplasmida</taxon>
        <taxon>Babesiidae</taxon>
        <taxon>Babesia</taxon>
    </lineage>
</organism>
<gene>
    <name evidence="2" type="ORF">BcabD6B2_32690</name>
</gene>
<reference evidence="2 3" key="1">
    <citation type="submission" date="2021-06" db="EMBL/GenBank/DDBJ databases">
        <title>Genome sequence of Babesia caballi.</title>
        <authorList>
            <person name="Yamagishi J."/>
            <person name="Kidaka T."/>
            <person name="Ochi A."/>
        </authorList>
    </citation>
    <scope>NUCLEOTIDE SEQUENCE [LARGE SCALE GENOMIC DNA]</scope>
    <source>
        <strain evidence="2">USDA-D6B2</strain>
    </source>
</reference>
<accession>A0AAV4LUW8</accession>
<proteinExistence type="predicted"/>
<protein>
    <submittedName>
        <fullName evidence="2">Phage P2 GpU</fullName>
    </submittedName>
</protein>
<dbReference type="Proteomes" id="UP001497744">
    <property type="component" value="Unassembled WGS sequence"/>
</dbReference>
<dbReference type="AlphaFoldDB" id="A0AAV4LUW8"/>
<dbReference type="RefSeq" id="XP_067715903.1">
    <property type="nucleotide sequence ID" value="XM_067859802.1"/>
</dbReference>
<evidence type="ECO:0000313" key="2">
    <source>
        <dbReference type="EMBL" id="GIX63834.1"/>
    </source>
</evidence>
<name>A0AAV4LUW8_BABCB</name>
<dbReference type="GeneID" id="94195315"/>
<dbReference type="EMBL" id="BPLF01000002">
    <property type="protein sequence ID" value="GIX63834.1"/>
    <property type="molecule type" value="Genomic_DNA"/>
</dbReference>
<evidence type="ECO:0000256" key="1">
    <source>
        <dbReference type="SAM" id="MobiDB-lite"/>
    </source>
</evidence>
<comment type="caution">
    <text evidence="2">The sequence shown here is derived from an EMBL/GenBank/DDBJ whole genome shotgun (WGS) entry which is preliminary data.</text>
</comment>
<feature type="compositionally biased region" description="Polar residues" evidence="1">
    <location>
        <begin position="171"/>
        <end position="183"/>
    </location>
</feature>
<sequence length="196" mass="20966">MRVVLHQQDVTLAGRFVVAGKGGGLVAGEAPDGDMVAPAHLLHHADEAEQRLRHVDFGERRAFVVPEAVAGICRGMTLELAEPTWRYVCASNERTDAALIVDDVAVARLEGCWRAQEAGNAETDGQPPHSLSRIGATRYAKAFLPRRCDATEAWQHPAPSGPWRIPRRAQSGGSSKRTTTASGRRSPRAGGASLSG</sequence>
<evidence type="ECO:0000313" key="3">
    <source>
        <dbReference type="Proteomes" id="UP001497744"/>
    </source>
</evidence>